<dbReference type="PANTHER" id="PTHR33908:SF11">
    <property type="entry name" value="MEMBRANE PROTEIN"/>
    <property type="match status" value="1"/>
</dbReference>
<name>A0A7V8NVK0_9BACT</name>
<keyword evidence="2" id="KW-1003">Cell membrane</keyword>
<evidence type="ECO:0000256" key="6">
    <source>
        <dbReference type="ARBA" id="ARBA00022989"/>
    </source>
</evidence>
<evidence type="ECO:0000256" key="3">
    <source>
        <dbReference type="ARBA" id="ARBA00022676"/>
    </source>
</evidence>
<feature type="non-terminal residue" evidence="10">
    <location>
        <position position="422"/>
    </location>
</feature>
<comment type="caution">
    <text evidence="10">The sequence shown here is derived from an EMBL/GenBank/DDBJ whole genome shotgun (WGS) entry which is preliminary data.</text>
</comment>
<feature type="transmembrane region" description="Helical" evidence="8">
    <location>
        <begin position="238"/>
        <end position="256"/>
    </location>
</feature>
<feature type="transmembrane region" description="Helical" evidence="8">
    <location>
        <begin position="352"/>
        <end position="373"/>
    </location>
</feature>
<dbReference type="GO" id="GO:0005886">
    <property type="term" value="C:plasma membrane"/>
    <property type="evidence" value="ECO:0007669"/>
    <property type="project" value="UniProtKB-SubCell"/>
</dbReference>
<evidence type="ECO:0000256" key="8">
    <source>
        <dbReference type="SAM" id="Phobius"/>
    </source>
</evidence>
<keyword evidence="5 8" id="KW-0812">Transmembrane</keyword>
<keyword evidence="3" id="KW-0328">Glycosyltransferase</keyword>
<feature type="transmembrane region" description="Helical" evidence="8">
    <location>
        <begin position="75"/>
        <end position="98"/>
    </location>
</feature>
<evidence type="ECO:0000313" key="10">
    <source>
        <dbReference type="EMBL" id="MBA0088161.1"/>
    </source>
</evidence>
<dbReference type="AlphaFoldDB" id="A0A7V8NVK0"/>
<reference evidence="10" key="1">
    <citation type="submission" date="2020-06" db="EMBL/GenBank/DDBJ databases">
        <title>Legume-microbial interactions unlock mineral nutrients during tropical forest succession.</title>
        <authorList>
            <person name="Epihov D.Z."/>
        </authorList>
    </citation>
    <scope>NUCLEOTIDE SEQUENCE [LARGE SCALE GENOMIC DNA]</scope>
    <source>
        <strain evidence="10">Pan2503</strain>
    </source>
</reference>
<dbReference type="InterPro" id="IPR050297">
    <property type="entry name" value="LipidA_mod_glycosyltrf_83"/>
</dbReference>
<dbReference type="GO" id="GO:0009103">
    <property type="term" value="P:lipopolysaccharide biosynthetic process"/>
    <property type="evidence" value="ECO:0007669"/>
    <property type="project" value="UniProtKB-ARBA"/>
</dbReference>
<keyword evidence="4" id="KW-0808">Transferase</keyword>
<dbReference type="EMBL" id="JACDQQ010002372">
    <property type="protein sequence ID" value="MBA0088161.1"/>
    <property type="molecule type" value="Genomic_DNA"/>
</dbReference>
<accession>A0A7V8NVK0</accession>
<feature type="transmembrane region" description="Helical" evidence="8">
    <location>
        <begin position="181"/>
        <end position="202"/>
    </location>
</feature>
<feature type="transmembrane region" description="Helical" evidence="8">
    <location>
        <begin position="329"/>
        <end position="346"/>
    </location>
</feature>
<dbReference type="InterPro" id="IPR038731">
    <property type="entry name" value="RgtA/B/C-like"/>
</dbReference>
<feature type="non-terminal residue" evidence="10">
    <location>
        <position position="1"/>
    </location>
</feature>
<comment type="subcellular location">
    <subcellularLocation>
        <location evidence="1">Cell membrane</location>
        <topology evidence="1">Multi-pass membrane protein</topology>
    </subcellularLocation>
</comment>
<feature type="transmembrane region" description="Helical" evidence="8">
    <location>
        <begin position="214"/>
        <end position="232"/>
    </location>
</feature>
<sequence length="422" mass="46880">TARFAAWAFGPRAGLYAGLVLATCVGLFLFTRILIPDALLTLVIVLAMWSLLRALEEDEPHPGRWALGMWASMGAGLLLKGLIAAVFPVAAALLYLGVTRQLGLPKTWARLRPFSGIIILLAVAAPWHVLATVRNPPYFDFTLHSERGSYHGFFWFYFINEHVLRFLNLRYPRDYNTVPRLYFWLFHLLWLFPWSVYLPAVWKLDYRRADRASRVRLLALCWTGFILVFFTFSTTQEYYSMPCYPALALLLGSAIATGGPVLRYGTKVLAAVTVVAVAAVATILWLVRGLPTTGDIAVALTQNPDLYTLSLGHMADLTLAAFAYLRGPLALAGVALAVGALGALLSRSAVPVAALTMMMVLFYQAARLAMVVFDPYLSSRPLAEALLRQPPGRIIMGDQYYTFSSVFFYTNRRAQLLNGRVN</sequence>
<evidence type="ECO:0000256" key="5">
    <source>
        <dbReference type="ARBA" id="ARBA00022692"/>
    </source>
</evidence>
<evidence type="ECO:0000256" key="7">
    <source>
        <dbReference type="ARBA" id="ARBA00023136"/>
    </source>
</evidence>
<dbReference type="PANTHER" id="PTHR33908">
    <property type="entry name" value="MANNOSYLTRANSFERASE YKCB-RELATED"/>
    <property type="match status" value="1"/>
</dbReference>
<dbReference type="GO" id="GO:0016763">
    <property type="term" value="F:pentosyltransferase activity"/>
    <property type="evidence" value="ECO:0007669"/>
    <property type="project" value="TreeGrafter"/>
</dbReference>
<evidence type="ECO:0000259" key="9">
    <source>
        <dbReference type="Pfam" id="PF13231"/>
    </source>
</evidence>
<feature type="transmembrane region" description="Helical" evidence="8">
    <location>
        <begin position="110"/>
        <end position="130"/>
    </location>
</feature>
<keyword evidence="6 8" id="KW-1133">Transmembrane helix</keyword>
<feature type="transmembrane region" description="Helical" evidence="8">
    <location>
        <begin position="268"/>
        <end position="286"/>
    </location>
</feature>
<gene>
    <name evidence="10" type="ORF">HRJ53_24515</name>
</gene>
<keyword evidence="7 8" id="KW-0472">Membrane</keyword>
<keyword evidence="11" id="KW-1185">Reference proteome</keyword>
<dbReference type="Proteomes" id="UP000567293">
    <property type="component" value="Unassembled WGS sequence"/>
</dbReference>
<dbReference type="Pfam" id="PF13231">
    <property type="entry name" value="PMT_2"/>
    <property type="match status" value="1"/>
</dbReference>
<evidence type="ECO:0000256" key="2">
    <source>
        <dbReference type="ARBA" id="ARBA00022475"/>
    </source>
</evidence>
<organism evidence="10 11">
    <name type="scientific">Candidatus Acidiferrum panamense</name>
    <dbReference type="NCBI Taxonomy" id="2741543"/>
    <lineage>
        <taxon>Bacteria</taxon>
        <taxon>Pseudomonadati</taxon>
        <taxon>Acidobacteriota</taxon>
        <taxon>Terriglobia</taxon>
        <taxon>Candidatus Acidiferrales</taxon>
        <taxon>Candidatus Acidiferrum</taxon>
    </lineage>
</organism>
<feature type="transmembrane region" description="Helical" evidence="8">
    <location>
        <begin position="13"/>
        <end position="31"/>
    </location>
</feature>
<evidence type="ECO:0000256" key="4">
    <source>
        <dbReference type="ARBA" id="ARBA00022679"/>
    </source>
</evidence>
<proteinExistence type="predicted"/>
<feature type="domain" description="Glycosyltransferase RgtA/B/C/D-like" evidence="9">
    <location>
        <begin position="7"/>
        <end position="127"/>
    </location>
</feature>
<evidence type="ECO:0000256" key="1">
    <source>
        <dbReference type="ARBA" id="ARBA00004651"/>
    </source>
</evidence>
<protein>
    <submittedName>
        <fullName evidence="10">Glycosyltransferase family 39 protein</fullName>
    </submittedName>
</protein>
<evidence type="ECO:0000313" key="11">
    <source>
        <dbReference type="Proteomes" id="UP000567293"/>
    </source>
</evidence>